<feature type="domain" description="Fatty acid hydroxylase" evidence="8">
    <location>
        <begin position="94"/>
        <end position="226"/>
    </location>
</feature>
<dbReference type="PANTHER" id="PTHR21624">
    <property type="entry name" value="STEROL DESATURASE-RELATED PROTEIN"/>
    <property type="match status" value="1"/>
</dbReference>
<feature type="transmembrane region" description="Helical" evidence="7">
    <location>
        <begin position="76"/>
        <end position="98"/>
    </location>
</feature>
<evidence type="ECO:0000256" key="6">
    <source>
        <dbReference type="ARBA" id="ARBA00023136"/>
    </source>
</evidence>
<dbReference type="InterPro" id="IPR051689">
    <property type="entry name" value="Sterol_desaturase/TMEM195"/>
</dbReference>
<dbReference type="RefSeq" id="WP_029312356.1">
    <property type="nucleotide sequence ID" value="NZ_FTNE01000012.1"/>
</dbReference>
<evidence type="ECO:0000256" key="5">
    <source>
        <dbReference type="ARBA" id="ARBA00023098"/>
    </source>
</evidence>
<keyword evidence="3 7" id="KW-1133">Transmembrane helix</keyword>
<dbReference type="GO" id="GO:0012505">
    <property type="term" value="C:endomembrane system"/>
    <property type="evidence" value="ECO:0007669"/>
    <property type="project" value="UniProtKB-SubCell"/>
</dbReference>
<name>A0A8G2CL49_ACIRU</name>
<comment type="subcellular location">
    <subcellularLocation>
        <location evidence="1">Endomembrane system</location>
        <topology evidence="1">Multi-pass membrane protein</topology>
    </subcellularLocation>
</comment>
<dbReference type="Pfam" id="PF04116">
    <property type="entry name" value="FA_hydroxylase"/>
    <property type="match status" value="1"/>
</dbReference>
<feature type="transmembrane region" description="Helical" evidence="7">
    <location>
        <begin position="165"/>
        <end position="182"/>
    </location>
</feature>
<evidence type="ECO:0000256" key="3">
    <source>
        <dbReference type="ARBA" id="ARBA00022989"/>
    </source>
</evidence>
<proteinExistence type="predicted"/>
<dbReference type="EMBL" id="FTNE01000012">
    <property type="protein sequence ID" value="SIQ93627.1"/>
    <property type="molecule type" value="Genomic_DNA"/>
</dbReference>
<keyword evidence="5" id="KW-0443">Lipid metabolism</keyword>
<keyword evidence="4" id="KW-0560">Oxidoreductase</keyword>
<dbReference type="GO" id="GO:0005506">
    <property type="term" value="F:iron ion binding"/>
    <property type="evidence" value="ECO:0007669"/>
    <property type="project" value="InterPro"/>
</dbReference>
<dbReference type="Proteomes" id="UP000186308">
    <property type="component" value="Unassembled WGS sequence"/>
</dbReference>
<dbReference type="PANTHER" id="PTHR21624:SF1">
    <property type="entry name" value="ALKYLGLYCEROL MONOOXYGENASE"/>
    <property type="match status" value="1"/>
</dbReference>
<dbReference type="GO" id="GO:0016020">
    <property type="term" value="C:membrane"/>
    <property type="evidence" value="ECO:0007669"/>
    <property type="project" value="GOC"/>
</dbReference>
<evidence type="ECO:0000313" key="9">
    <source>
        <dbReference type="EMBL" id="SIQ93627.1"/>
    </source>
</evidence>
<keyword evidence="2 7" id="KW-0812">Transmembrane</keyword>
<accession>A0A8G2CL49</accession>
<evidence type="ECO:0000256" key="2">
    <source>
        <dbReference type="ARBA" id="ARBA00022692"/>
    </source>
</evidence>
<dbReference type="AlphaFoldDB" id="A0A8G2CL49"/>
<reference evidence="9 10" key="1">
    <citation type="submission" date="2017-01" db="EMBL/GenBank/DDBJ databases">
        <authorList>
            <person name="Varghese N."/>
            <person name="Submissions S."/>
        </authorList>
    </citation>
    <scope>NUCLEOTIDE SEQUENCE [LARGE SCALE GENOMIC DNA]</scope>
    <source>
        <strain evidence="9 10">ATCC 35905</strain>
    </source>
</reference>
<protein>
    <submittedName>
        <fullName evidence="9">Sterol desaturase/sphingolipid hydroxylase, fatty acid hydroxylase superfamily</fullName>
    </submittedName>
</protein>
<feature type="transmembrane region" description="Helical" evidence="7">
    <location>
        <begin position="6"/>
        <end position="25"/>
    </location>
</feature>
<organism evidence="9 10">
    <name type="scientific">Acidiphilium rubrum</name>
    <dbReference type="NCBI Taxonomy" id="526"/>
    <lineage>
        <taxon>Bacteria</taxon>
        <taxon>Pseudomonadati</taxon>
        <taxon>Pseudomonadota</taxon>
        <taxon>Alphaproteobacteria</taxon>
        <taxon>Acetobacterales</taxon>
        <taxon>Acidocellaceae</taxon>
        <taxon>Acidiphilium</taxon>
    </lineage>
</organism>
<dbReference type="OrthoDB" id="9770329at2"/>
<dbReference type="GO" id="GO:0050479">
    <property type="term" value="F:glyceryl-ether monooxygenase activity"/>
    <property type="evidence" value="ECO:0007669"/>
    <property type="project" value="TreeGrafter"/>
</dbReference>
<dbReference type="InterPro" id="IPR006694">
    <property type="entry name" value="Fatty_acid_hydroxylase"/>
</dbReference>
<evidence type="ECO:0000313" key="10">
    <source>
        <dbReference type="Proteomes" id="UP000186308"/>
    </source>
</evidence>
<dbReference type="GO" id="GO:0006643">
    <property type="term" value="P:membrane lipid metabolic process"/>
    <property type="evidence" value="ECO:0007669"/>
    <property type="project" value="TreeGrafter"/>
</dbReference>
<evidence type="ECO:0000259" key="8">
    <source>
        <dbReference type="Pfam" id="PF04116"/>
    </source>
</evidence>
<evidence type="ECO:0000256" key="4">
    <source>
        <dbReference type="ARBA" id="ARBA00023002"/>
    </source>
</evidence>
<keyword evidence="6 7" id="KW-0472">Membrane</keyword>
<evidence type="ECO:0000256" key="7">
    <source>
        <dbReference type="SAM" id="Phobius"/>
    </source>
</evidence>
<sequence>MQAFILEALRLTVWLVLLAAIFVPLERLVAVRPQRVFRKQIAIDLAYYVMNSVLIGVVLAVPLSLLGAAVHNLMPGGFLAAVAGLPVGVRLGLSVLLAETGFYWGHRWSHEVPLLWRFHAVHHSAEEVDFLSNTRAHPVDMVLTRLCGFVPVFALGLAQGPALPAVVVVIGTMWGFFVHANVRWRFGFLESVVATPFFHRWHHTNDAWRDRNYAAMLPVLDRVFGTFHLPAAWPTEYGIDTQMPATLGGQLMSPLGPRGPSVMTVRE</sequence>
<dbReference type="GO" id="GO:0008610">
    <property type="term" value="P:lipid biosynthetic process"/>
    <property type="evidence" value="ECO:0007669"/>
    <property type="project" value="InterPro"/>
</dbReference>
<gene>
    <name evidence="9" type="ORF">SAMN05421828_11219</name>
</gene>
<comment type="caution">
    <text evidence="9">The sequence shown here is derived from an EMBL/GenBank/DDBJ whole genome shotgun (WGS) entry which is preliminary data.</text>
</comment>
<evidence type="ECO:0000256" key="1">
    <source>
        <dbReference type="ARBA" id="ARBA00004127"/>
    </source>
</evidence>
<feature type="transmembrane region" description="Helical" evidence="7">
    <location>
        <begin position="45"/>
        <end position="70"/>
    </location>
</feature>
<keyword evidence="10" id="KW-1185">Reference proteome</keyword>